<evidence type="ECO:0000256" key="5">
    <source>
        <dbReference type="ARBA" id="ARBA00023163"/>
    </source>
</evidence>
<dbReference type="Proteomes" id="UP000428260">
    <property type="component" value="Chromosome"/>
</dbReference>
<dbReference type="PANTHER" id="PTHR43133">
    <property type="entry name" value="RNA POLYMERASE ECF-TYPE SIGMA FACTO"/>
    <property type="match status" value="1"/>
</dbReference>
<dbReference type="RefSeq" id="WP_158864714.1">
    <property type="nucleotide sequence ID" value="NZ_CP046401.1"/>
</dbReference>
<dbReference type="AlphaFoldDB" id="A0A6I6JTQ7"/>
<dbReference type="InterPro" id="IPR039425">
    <property type="entry name" value="RNA_pol_sigma-70-like"/>
</dbReference>
<keyword evidence="4 6" id="KW-0238">DNA-binding</keyword>
<protein>
    <recommendedName>
        <fullName evidence="6">RNA polymerase sigma factor</fullName>
    </recommendedName>
</protein>
<keyword evidence="10" id="KW-1185">Reference proteome</keyword>
<dbReference type="InterPro" id="IPR007627">
    <property type="entry name" value="RNA_pol_sigma70_r2"/>
</dbReference>
<dbReference type="Pfam" id="PF08281">
    <property type="entry name" value="Sigma70_r4_2"/>
    <property type="match status" value="1"/>
</dbReference>
<evidence type="ECO:0000259" key="7">
    <source>
        <dbReference type="Pfam" id="PF04542"/>
    </source>
</evidence>
<dbReference type="Gene3D" id="1.10.1740.10">
    <property type="match status" value="1"/>
</dbReference>
<dbReference type="Pfam" id="PF04542">
    <property type="entry name" value="Sigma70_r2"/>
    <property type="match status" value="1"/>
</dbReference>
<dbReference type="SUPFAM" id="SSF88659">
    <property type="entry name" value="Sigma3 and sigma4 domains of RNA polymerase sigma factors"/>
    <property type="match status" value="1"/>
</dbReference>
<dbReference type="NCBIfam" id="TIGR02937">
    <property type="entry name" value="sigma70-ECF"/>
    <property type="match status" value="1"/>
</dbReference>
<dbReference type="PANTHER" id="PTHR43133:SF46">
    <property type="entry name" value="RNA POLYMERASE SIGMA-70 FACTOR ECF SUBFAMILY"/>
    <property type="match status" value="1"/>
</dbReference>
<evidence type="ECO:0000256" key="2">
    <source>
        <dbReference type="ARBA" id="ARBA00023015"/>
    </source>
</evidence>
<evidence type="ECO:0000313" key="9">
    <source>
        <dbReference type="EMBL" id="QGY43512.1"/>
    </source>
</evidence>
<dbReference type="InterPro" id="IPR000838">
    <property type="entry name" value="RNA_pol_sigma70_ECF_CS"/>
</dbReference>
<evidence type="ECO:0000256" key="6">
    <source>
        <dbReference type="RuleBase" id="RU000716"/>
    </source>
</evidence>
<dbReference type="GO" id="GO:0003677">
    <property type="term" value="F:DNA binding"/>
    <property type="evidence" value="ECO:0007669"/>
    <property type="project" value="UniProtKB-KW"/>
</dbReference>
<keyword evidence="2 6" id="KW-0805">Transcription regulation</keyword>
<reference evidence="9 10" key="1">
    <citation type="submission" date="2019-11" db="EMBL/GenBank/DDBJ databases">
        <authorList>
            <person name="Zheng R.K."/>
            <person name="Sun C.M."/>
        </authorList>
    </citation>
    <scope>NUCLEOTIDE SEQUENCE [LARGE SCALE GENOMIC DNA]</scope>
    <source>
        <strain evidence="9 10">WC007</strain>
    </source>
</reference>
<dbReference type="NCBIfam" id="TIGR02985">
    <property type="entry name" value="Sig70_bacteroi1"/>
    <property type="match status" value="1"/>
</dbReference>
<dbReference type="GO" id="GO:0016987">
    <property type="term" value="F:sigma factor activity"/>
    <property type="evidence" value="ECO:0007669"/>
    <property type="project" value="UniProtKB-KW"/>
</dbReference>
<proteinExistence type="inferred from homology"/>
<dbReference type="KEGG" id="mcos:GM418_07515"/>
<feature type="domain" description="RNA polymerase sigma factor 70 region 4 type 2" evidence="8">
    <location>
        <begin position="128"/>
        <end position="177"/>
    </location>
</feature>
<organism evidence="9 10">
    <name type="scientific">Maribellus comscasis</name>
    <dbReference type="NCBI Taxonomy" id="2681766"/>
    <lineage>
        <taxon>Bacteria</taxon>
        <taxon>Pseudomonadati</taxon>
        <taxon>Bacteroidota</taxon>
        <taxon>Bacteroidia</taxon>
        <taxon>Marinilabiliales</taxon>
        <taxon>Prolixibacteraceae</taxon>
        <taxon>Maribellus</taxon>
    </lineage>
</organism>
<accession>A0A6I6JTQ7</accession>
<evidence type="ECO:0000313" key="10">
    <source>
        <dbReference type="Proteomes" id="UP000428260"/>
    </source>
</evidence>
<gene>
    <name evidence="9" type="ORF">GM418_07515</name>
</gene>
<dbReference type="SUPFAM" id="SSF88946">
    <property type="entry name" value="Sigma2 domain of RNA polymerase sigma factors"/>
    <property type="match status" value="1"/>
</dbReference>
<dbReference type="InterPro" id="IPR013325">
    <property type="entry name" value="RNA_pol_sigma_r2"/>
</dbReference>
<comment type="similarity">
    <text evidence="1 6">Belongs to the sigma-70 factor family. ECF subfamily.</text>
</comment>
<dbReference type="EMBL" id="CP046401">
    <property type="protein sequence ID" value="QGY43512.1"/>
    <property type="molecule type" value="Genomic_DNA"/>
</dbReference>
<dbReference type="InterPro" id="IPR014284">
    <property type="entry name" value="RNA_pol_sigma-70_dom"/>
</dbReference>
<dbReference type="InterPro" id="IPR013324">
    <property type="entry name" value="RNA_pol_sigma_r3/r4-like"/>
</dbReference>
<feature type="domain" description="RNA polymerase sigma-70 region 2" evidence="7">
    <location>
        <begin position="25"/>
        <end position="90"/>
    </location>
</feature>
<evidence type="ECO:0000256" key="3">
    <source>
        <dbReference type="ARBA" id="ARBA00023082"/>
    </source>
</evidence>
<evidence type="ECO:0000259" key="8">
    <source>
        <dbReference type="Pfam" id="PF08281"/>
    </source>
</evidence>
<keyword evidence="3 6" id="KW-0731">Sigma factor</keyword>
<dbReference type="PROSITE" id="PS01063">
    <property type="entry name" value="SIGMA70_ECF"/>
    <property type="match status" value="1"/>
</dbReference>
<name>A0A6I6JTQ7_9BACT</name>
<dbReference type="GO" id="GO:0006352">
    <property type="term" value="P:DNA-templated transcription initiation"/>
    <property type="evidence" value="ECO:0007669"/>
    <property type="project" value="InterPro"/>
</dbReference>
<evidence type="ECO:0000256" key="1">
    <source>
        <dbReference type="ARBA" id="ARBA00010641"/>
    </source>
</evidence>
<dbReference type="InterPro" id="IPR036388">
    <property type="entry name" value="WH-like_DNA-bd_sf"/>
</dbReference>
<dbReference type="InterPro" id="IPR013249">
    <property type="entry name" value="RNA_pol_sigma70_r4_t2"/>
</dbReference>
<evidence type="ECO:0000256" key="4">
    <source>
        <dbReference type="ARBA" id="ARBA00023125"/>
    </source>
</evidence>
<dbReference type="InterPro" id="IPR014327">
    <property type="entry name" value="RNA_pol_sigma70_bacteroid"/>
</dbReference>
<dbReference type="Gene3D" id="1.10.10.10">
    <property type="entry name" value="Winged helix-like DNA-binding domain superfamily/Winged helix DNA-binding domain"/>
    <property type="match status" value="1"/>
</dbReference>
<keyword evidence="5 6" id="KW-0804">Transcription</keyword>
<sequence>MRKVTEINKVINELRKGKIPAYEKLFKLYYPRLFKYAHHFLEDSFVTEDLIQEVFIEVWDKRKLFVSEKQFTSYLFKIVRNKCLNILKRKVIEEKYLSYQAQLKSEELYHISFRIEDDFDSMEKNLSQIIEDVITQMPDRCREAFRLKWIEGKKIREISKIMNISTTMVDKHLAKGLEIAREKLIPPLLLLYICTKGENT</sequence>